<dbReference type="PANTHER" id="PTHR43283">
    <property type="entry name" value="BETA-LACTAMASE-RELATED"/>
    <property type="match status" value="1"/>
</dbReference>
<dbReference type="GO" id="GO:0016787">
    <property type="term" value="F:hydrolase activity"/>
    <property type="evidence" value="ECO:0007669"/>
    <property type="project" value="UniProtKB-KW"/>
</dbReference>
<dbReference type="InterPro" id="IPR050789">
    <property type="entry name" value="Diverse_Enzym_Activities"/>
</dbReference>
<dbReference type="InterPro" id="IPR001466">
    <property type="entry name" value="Beta-lactam-related"/>
</dbReference>
<dbReference type="Proteomes" id="UP000239522">
    <property type="component" value="Unassembled WGS sequence"/>
</dbReference>
<gene>
    <name evidence="3" type="ORF">BST83_08645</name>
</gene>
<dbReference type="InterPro" id="IPR012338">
    <property type="entry name" value="Beta-lactam/transpept-like"/>
</dbReference>
<proteinExistence type="predicted"/>
<evidence type="ECO:0000313" key="3">
    <source>
        <dbReference type="EMBL" id="PQB07210.1"/>
    </source>
</evidence>
<dbReference type="OrthoDB" id="846150at2"/>
<dbReference type="RefSeq" id="WP_104809445.1">
    <property type="nucleotide sequence ID" value="NZ_MQUA01000013.1"/>
</dbReference>
<organism evidence="3 4">
    <name type="scientific">Polaribacter filamentus</name>
    <dbReference type="NCBI Taxonomy" id="53483"/>
    <lineage>
        <taxon>Bacteria</taxon>
        <taxon>Pseudomonadati</taxon>
        <taxon>Bacteroidota</taxon>
        <taxon>Flavobacteriia</taxon>
        <taxon>Flavobacteriales</taxon>
        <taxon>Flavobacteriaceae</taxon>
    </lineage>
</organism>
<reference evidence="3 4" key="1">
    <citation type="submission" date="2016-11" db="EMBL/GenBank/DDBJ databases">
        <title>Trade-off between light-utilization and light-protection in marine flavobacteria.</title>
        <authorList>
            <person name="Kumagai Y."/>
        </authorList>
    </citation>
    <scope>NUCLEOTIDE SEQUENCE [LARGE SCALE GENOMIC DNA]</scope>
    <source>
        <strain evidence="3 4">ATCC 700397</strain>
    </source>
</reference>
<feature type="chain" id="PRO_5015665411" evidence="1">
    <location>
        <begin position="25"/>
        <end position="435"/>
    </location>
</feature>
<feature type="domain" description="Beta-lactamase-related" evidence="2">
    <location>
        <begin position="61"/>
        <end position="423"/>
    </location>
</feature>
<evidence type="ECO:0000259" key="2">
    <source>
        <dbReference type="Pfam" id="PF00144"/>
    </source>
</evidence>
<dbReference type="AlphaFoldDB" id="A0A2S7KX60"/>
<dbReference type="PANTHER" id="PTHR43283:SF3">
    <property type="entry name" value="BETA-LACTAMASE FAMILY PROTEIN (AFU_ORTHOLOGUE AFUA_5G07500)"/>
    <property type="match status" value="1"/>
</dbReference>
<keyword evidence="4" id="KW-1185">Reference proteome</keyword>
<dbReference type="Gene3D" id="3.40.710.10">
    <property type="entry name" value="DD-peptidase/beta-lactamase superfamily"/>
    <property type="match status" value="1"/>
</dbReference>
<dbReference type="SUPFAM" id="SSF56601">
    <property type="entry name" value="beta-lactamase/transpeptidase-like"/>
    <property type="match status" value="1"/>
</dbReference>
<comment type="caution">
    <text evidence="3">The sequence shown here is derived from an EMBL/GenBank/DDBJ whole genome shotgun (WGS) entry which is preliminary data.</text>
</comment>
<name>A0A2S7KX60_9FLAO</name>
<sequence length="435" mass="48567">MKLKHTHRILFIIILVLSCFLSQAQTKSIQNPHALTYGDASEVGVSEERLARIDSMCLQAIKDGNLPGVVALVARNGKIIYHKAFGTADAKTQRALKKDAIFRLASQSKAITATAVMMLWETGKFKLDDPISKYIPEFKNPQVLDSVLADGSFTTKPADKEISIRHLLTHTSGIGYGVIDSDDRFKKIYKDAGIVDLFTTEKISIADNIKKLASLPLHHNPGDEFTYSESYDVLGYFIEIISGETFDTYLQTHIFEPLKMNNTAFYLPKSKEDRLVSVQTKEDGKWINYPTTFYDPNYPLKGARTFFSGGAGLSSTAEDYAKFLQMYLNNGELNGIRLLSRTTIDMIMSNQIGELWGKDPKEFYGLAFMVQSDKGEGFGGNGSSGTFSWGGYFNTQYFADPKEQTIGILLKQTRKIKSDDTGWKFSILVGQSIDD</sequence>
<feature type="signal peptide" evidence="1">
    <location>
        <begin position="1"/>
        <end position="24"/>
    </location>
</feature>
<keyword evidence="1" id="KW-0732">Signal</keyword>
<evidence type="ECO:0000256" key="1">
    <source>
        <dbReference type="SAM" id="SignalP"/>
    </source>
</evidence>
<dbReference type="PROSITE" id="PS51257">
    <property type="entry name" value="PROKAR_LIPOPROTEIN"/>
    <property type="match status" value="1"/>
</dbReference>
<evidence type="ECO:0000313" key="4">
    <source>
        <dbReference type="Proteomes" id="UP000239522"/>
    </source>
</evidence>
<dbReference type="Pfam" id="PF00144">
    <property type="entry name" value="Beta-lactamase"/>
    <property type="match status" value="1"/>
</dbReference>
<protein>
    <submittedName>
        <fullName evidence="3">Serine hydrolase</fullName>
    </submittedName>
</protein>
<dbReference type="EMBL" id="MQUA01000013">
    <property type="protein sequence ID" value="PQB07210.1"/>
    <property type="molecule type" value="Genomic_DNA"/>
</dbReference>
<keyword evidence="3" id="KW-0378">Hydrolase</keyword>
<accession>A0A2S7KX60</accession>